<dbReference type="InterPro" id="IPR014628">
    <property type="entry name" value="Man6P_isomerase_Firm_short"/>
</dbReference>
<comment type="caution">
    <text evidence="9">The sequence shown here is derived from an EMBL/GenBank/DDBJ whole genome shotgun (WGS) entry which is preliminary data.</text>
</comment>
<feature type="active site" evidence="6">
    <location>
        <position position="192"/>
    </location>
</feature>
<dbReference type="InterPro" id="IPR051804">
    <property type="entry name" value="Carb_Metab_Reg_Kinase/Isom"/>
</dbReference>
<keyword evidence="10" id="KW-1185">Reference proteome</keyword>
<protein>
    <recommendedName>
        <fullName evidence="3">Phosphohexomutase</fullName>
    </recommendedName>
    <alternativeName>
        <fullName evidence="4">Phosphomannose isomerase</fullName>
    </alternativeName>
</protein>
<reference evidence="9 10" key="1">
    <citation type="submission" date="2015-09" db="EMBL/GenBank/DDBJ databases">
        <title>Draft genome sequence of a Caloramator mitchellensis, a moderate thermophile from the Great Artesian Basin of Australia.</title>
        <authorList>
            <person name="Patel B.K."/>
        </authorList>
    </citation>
    <scope>NUCLEOTIDE SEQUENCE [LARGE SCALE GENOMIC DNA]</scope>
    <source>
        <strain evidence="9 10">VF08</strain>
    </source>
</reference>
<dbReference type="PANTHER" id="PTHR42742">
    <property type="entry name" value="TRANSCRIPTIONAL REPRESSOR MPRA"/>
    <property type="match status" value="1"/>
</dbReference>
<feature type="domain" description="Mannose-6-phosphate isomerase cupin" evidence="8">
    <location>
        <begin position="240"/>
        <end position="311"/>
    </location>
</feature>
<dbReference type="SUPFAM" id="SSF51182">
    <property type="entry name" value="RmlC-like cupins"/>
    <property type="match status" value="1"/>
</dbReference>
<dbReference type="PANTHER" id="PTHR42742:SF3">
    <property type="entry name" value="FRUCTOKINASE"/>
    <property type="match status" value="1"/>
</dbReference>
<dbReference type="PATRIC" id="fig|908809.3.peg.1025"/>
<dbReference type="EMBL" id="LKHP01000004">
    <property type="protein sequence ID" value="KRQ87216.1"/>
    <property type="molecule type" value="Genomic_DNA"/>
</dbReference>
<dbReference type="GO" id="GO:0008270">
    <property type="term" value="F:zinc ion binding"/>
    <property type="evidence" value="ECO:0007669"/>
    <property type="project" value="InterPro"/>
</dbReference>
<feature type="domain" description="Phosphomannose isomerase type I catalytic" evidence="7">
    <location>
        <begin position="7"/>
        <end position="109"/>
    </location>
</feature>
<evidence type="ECO:0000256" key="4">
    <source>
        <dbReference type="ARBA" id="ARBA00030762"/>
    </source>
</evidence>
<proteinExistence type="predicted"/>
<keyword evidence="1 5" id="KW-0479">Metal-binding</keyword>
<dbReference type="PIRSF" id="PIRSF036894">
    <property type="entry name" value="PMI_Firm_short"/>
    <property type="match status" value="1"/>
</dbReference>
<evidence type="ECO:0000256" key="3">
    <source>
        <dbReference type="ARBA" id="ARBA00029741"/>
    </source>
</evidence>
<dbReference type="InterPro" id="IPR014710">
    <property type="entry name" value="RmlC-like_jellyroll"/>
</dbReference>
<dbReference type="OrthoDB" id="9808275at2"/>
<name>A0A0R3JUI9_CALMK</name>
<dbReference type="Proteomes" id="UP000052015">
    <property type="component" value="Unassembled WGS sequence"/>
</dbReference>
<dbReference type="RefSeq" id="WP_083490345.1">
    <property type="nucleotide sequence ID" value="NZ_LKHP01000004.1"/>
</dbReference>
<evidence type="ECO:0000256" key="1">
    <source>
        <dbReference type="ARBA" id="ARBA00022723"/>
    </source>
</evidence>
<dbReference type="AlphaFoldDB" id="A0A0R3JUI9"/>
<keyword evidence="9" id="KW-0413">Isomerase</keyword>
<evidence type="ECO:0000259" key="7">
    <source>
        <dbReference type="Pfam" id="PF20511"/>
    </source>
</evidence>
<sequence length="315" mass="35984">MLYPLFFEPVYKEIIWGGRKLEKYFNRNIPDGNIAESWEVSCHKSGMSIIRNGELKGTTLKEVIDSYGEIILGKKYNSFPLLVKLIDANDKLSVQVHPDDDYAKKFENQFGKTEMWYVIDAKENAQLVYGLKSEISKEKFIEAINLNKVEECLNYVNVSKGDVIFIPSGTVHAIMDGLLLAEIQQSSDVTYRLYDWNRVDKEGKRRELHIDKALDVINFNFEGNVLKPEFKSFDGYEIADAIKCPYFEVSIIKVNLSYKSNCNGSFKVYTAVEGEGEVLYNGISYKINCGDSFLMPAELDEYEILGKITLLETKA</sequence>
<accession>A0A0R3JUI9</accession>
<gene>
    <name evidence="9" type="primary">gmuF</name>
    <name evidence="9" type="ORF">ABG79_01019</name>
</gene>
<feature type="binding site" evidence="5">
    <location>
        <position position="172"/>
    </location>
    <ligand>
        <name>Zn(2+)</name>
        <dbReference type="ChEBI" id="CHEBI:29105"/>
    </ligand>
</feature>
<evidence type="ECO:0000256" key="2">
    <source>
        <dbReference type="ARBA" id="ARBA00022833"/>
    </source>
</evidence>
<dbReference type="InterPro" id="IPR046457">
    <property type="entry name" value="PMI_typeI_cat"/>
</dbReference>
<feature type="binding site" evidence="5">
    <location>
        <position position="114"/>
    </location>
    <ligand>
        <name>Zn(2+)</name>
        <dbReference type="ChEBI" id="CHEBI:29105"/>
    </ligand>
</feature>
<dbReference type="Pfam" id="PF21621">
    <property type="entry name" value="MPI_cupin_dom"/>
    <property type="match status" value="1"/>
</dbReference>
<evidence type="ECO:0000313" key="10">
    <source>
        <dbReference type="Proteomes" id="UP000052015"/>
    </source>
</evidence>
<organism evidence="9 10">
    <name type="scientific">Caloramator mitchellensis</name>
    <dbReference type="NCBI Taxonomy" id="908809"/>
    <lineage>
        <taxon>Bacteria</taxon>
        <taxon>Bacillati</taxon>
        <taxon>Bacillota</taxon>
        <taxon>Clostridia</taxon>
        <taxon>Eubacteriales</taxon>
        <taxon>Clostridiaceae</taxon>
        <taxon>Caloramator</taxon>
    </lineage>
</organism>
<dbReference type="Pfam" id="PF20511">
    <property type="entry name" value="PMI_typeI_cat"/>
    <property type="match status" value="1"/>
</dbReference>
<comment type="cofactor">
    <cofactor evidence="5">
        <name>Zn(2+)</name>
        <dbReference type="ChEBI" id="CHEBI:29105"/>
    </cofactor>
    <text evidence="5">Binds 1 zinc ion per subunit.</text>
</comment>
<dbReference type="GO" id="GO:0004476">
    <property type="term" value="F:mannose-6-phosphate isomerase activity"/>
    <property type="evidence" value="ECO:0007669"/>
    <property type="project" value="InterPro"/>
</dbReference>
<feature type="binding site" evidence="5">
    <location>
        <position position="97"/>
    </location>
    <ligand>
        <name>Zn(2+)</name>
        <dbReference type="ChEBI" id="CHEBI:29105"/>
    </ligand>
</feature>
<dbReference type="STRING" id="908809.ABG79_01019"/>
<evidence type="ECO:0000259" key="8">
    <source>
        <dbReference type="Pfam" id="PF21621"/>
    </source>
</evidence>
<dbReference type="InterPro" id="IPR011051">
    <property type="entry name" value="RmlC_Cupin_sf"/>
</dbReference>
<dbReference type="Gene3D" id="2.60.120.10">
    <property type="entry name" value="Jelly Rolls"/>
    <property type="match status" value="2"/>
</dbReference>
<evidence type="ECO:0000256" key="5">
    <source>
        <dbReference type="PIRSR" id="PIRSR036894-1"/>
    </source>
</evidence>
<dbReference type="CDD" id="cd07010">
    <property type="entry name" value="cupin_PMI_type_I_N_bac"/>
    <property type="match status" value="1"/>
</dbReference>
<keyword evidence="2 5" id="KW-0862">Zinc</keyword>
<dbReference type="InterPro" id="IPR049071">
    <property type="entry name" value="MPI_cupin_dom"/>
</dbReference>
<evidence type="ECO:0000256" key="6">
    <source>
        <dbReference type="PIRSR" id="PIRSR036894-2"/>
    </source>
</evidence>
<evidence type="ECO:0000313" key="9">
    <source>
        <dbReference type="EMBL" id="KRQ87216.1"/>
    </source>
</evidence>
<dbReference type="GO" id="GO:0005975">
    <property type="term" value="P:carbohydrate metabolic process"/>
    <property type="evidence" value="ECO:0007669"/>
    <property type="project" value="InterPro"/>
</dbReference>